<comment type="catalytic activity">
    <reaction evidence="6 8">
        <text>meso-2,6-diaminopimelate + H(+) = L-lysine + CO2</text>
        <dbReference type="Rhea" id="RHEA:15101"/>
        <dbReference type="ChEBI" id="CHEBI:15378"/>
        <dbReference type="ChEBI" id="CHEBI:16526"/>
        <dbReference type="ChEBI" id="CHEBI:32551"/>
        <dbReference type="ChEBI" id="CHEBI:57791"/>
        <dbReference type="EC" id="4.1.1.20"/>
    </reaction>
</comment>
<comment type="pathway">
    <text evidence="6 8">Amino-acid biosynthesis; L-lysine biosynthesis via DAP pathway; L-lysine from DL-2,6-diaminopimelate: step 1/1.</text>
</comment>
<evidence type="ECO:0000256" key="6">
    <source>
        <dbReference type="HAMAP-Rule" id="MF_02120"/>
    </source>
</evidence>
<evidence type="ECO:0000256" key="4">
    <source>
        <dbReference type="ARBA" id="ARBA00023154"/>
    </source>
</evidence>
<dbReference type="InterPro" id="IPR022657">
    <property type="entry name" value="De-COase2_CS"/>
</dbReference>
<feature type="binding site" evidence="6">
    <location>
        <position position="364"/>
    </location>
    <ligand>
        <name>substrate</name>
    </ligand>
</feature>
<keyword evidence="5 6" id="KW-0456">Lyase</keyword>
<dbReference type="InterPro" id="IPR022644">
    <property type="entry name" value="De-COase2_N"/>
</dbReference>
<comment type="cofactor">
    <cofactor evidence="1 6 8">
        <name>pyridoxal 5'-phosphate</name>
        <dbReference type="ChEBI" id="CHEBI:597326"/>
    </cofactor>
</comment>
<feature type="domain" description="Orn/DAP/Arg decarboxylase 2 C-terminal" evidence="9">
    <location>
        <begin position="372"/>
        <end position="464"/>
    </location>
</feature>
<keyword evidence="12" id="KW-1185">Reference proteome</keyword>
<organism evidence="11 12">
    <name type="scientific">Microlunatus ginsengisoli</name>
    <dbReference type="NCBI Taxonomy" id="363863"/>
    <lineage>
        <taxon>Bacteria</taxon>
        <taxon>Bacillati</taxon>
        <taxon>Actinomycetota</taxon>
        <taxon>Actinomycetes</taxon>
        <taxon>Propionibacteriales</taxon>
        <taxon>Propionibacteriaceae</taxon>
        <taxon>Microlunatus</taxon>
    </lineage>
</organism>
<keyword evidence="6" id="KW-0028">Amino-acid biosynthesis</keyword>
<comment type="caution">
    <text evidence="11">The sequence shown here is derived from an EMBL/GenBank/DDBJ whole genome shotgun (WGS) entry which is preliminary data.</text>
</comment>
<feature type="binding site" evidence="6">
    <location>
        <position position="466"/>
    </location>
    <ligand>
        <name>pyridoxal 5'-phosphate</name>
        <dbReference type="ChEBI" id="CHEBI:597326"/>
    </ligand>
</feature>
<dbReference type="PROSITE" id="PS00879">
    <property type="entry name" value="ODR_DC_2_2"/>
    <property type="match status" value="1"/>
</dbReference>
<feature type="binding site" evidence="6">
    <location>
        <position position="466"/>
    </location>
    <ligand>
        <name>substrate</name>
    </ligand>
</feature>
<feature type="binding site" evidence="6">
    <location>
        <position position="437"/>
    </location>
    <ligand>
        <name>substrate</name>
    </ligand>
</feature>
<dbReference type="Pfam" id="PF00278">
    <property type="entry name" value="Orn_DAP_Arg_deC"/>
    <property type="match status" value="1"/>
</dbReference>
<dbReference type="InterPro" id="IPR022643">
    <property type="entry name" value="De-COase2_C"/>
</dbReference>
<feature type="binding site" evidence="6">
    <location>
        <position position="319"/>
    </location>
    <ligand>
        <name>pyridoxal 5'-phosphate</name>
        <dbReference type="ChEBI" id="CHEBI:597326"/>
    </ligand>
</feature>
<comment type="function">
    <text evidence="6">Specifically catalyzes the decarboxylation of meso-diaminopimelate (meso-DAP) to L-lysine.</text>
</comment>
<feature type="binding site" evidence="6">
    <location>
        <begin position="361"/>
        <end position="364"/>
    </location>
    <ligand>
        <name>pyridoxal 5'-phosphate</name>
        <dbReference type="ChEBI" id="CHEBI:597326"/>
    </ligand>
</feature>
<dbReference type="SUPFAM" id="SSF50621">
    <property type="entry name" value="Alanine racemase C-terminal domain-like"/>
    <property type="match status" value="1"/>
</dbReference>
<accession>A0ABP6ZWA9</accession>
<dbReference type="EC" id="4.1.1.20" evidence="6 7"/>
<evidence type="ECO:0000259" key="10">
    <source>
        <dbReference type="Pfam" id="PF02784"/>
    </source>
</evidence>
<evidence type="ECO:0000313" key="12">
    <source>
        <dbReference type="Proteomes" id="UP001501490"/>
    </source>
</evidence>
<dbReference type="InterPro" id="IPR029066">
    <property type="entry name" value="PLP-binding_barrel"/>
</dbReference>
<evidence type="ECO:0000256" key="3">
    <source>
        <dbReference type="ARBA" id="ARBA00022898"/>
    </source>
</evidence>
<reference evidence="12" key="1">
    <citation type="journal article" date="2019" name="Int. J. Syst. Evol. Microbiol.">
        <title>The Global Catalogue of Microorganisms (GCM) 10K type strain sequencing project: providing services to taxonomists for standard genome sequencing and annotation.</title>
        <authorList>
            <consortium name="The Broad Institute Genomics Platform"/>
            <consortium name="The Broad Institute Genome Sequencing Center for Infectious Disease"/>
            <person name="Wu L."/>
            <person name="Ma J."/>
        </authorList>
    </citation>
    <scope>NUCLEOTIDE SEQUENCE [LARGE SCALE GENOMIC DNA]</scope>
    <source>
        <strain evidence="12">JCM 16929</strain>
    </source>
</reference>
<dbReference type="Gene3D" id="3.20.20.10">
    <property type="entry name" value="Alanine racemase"/>
    <property type="match status" value="1"/>
</dbReference>
<dbReference type="InterPro" id="IPR002986">
    <property type="entry name" value="DAP_deCOOHase_LysA"/>
</dbReference>
<feature type="domain" description="Orn/DAP/Arg decarboxylase 2 N-terminal" evidence="10">
    <location>
        <begin position="114"/>
        <end position="367"/>
    </location>
</feature>
<evidence type="ECO:0000259" key="9">
    <source>
        <dbReference type="Pfam" id="PF00278"/>
    </source>
</evidence>
<evidence type="ECO:0000256" key="8">
    <source>
        <dbReference type="RuleBase" id="RU003738"/>
    </source>
</evidence>
<keyword evidence="2 6" id="KW-0210">Decarboxylase</keyword>
<dbReference type="PROSITE" id="PS00878">
    <property type="entry name" value="ODR_DC_2_1"/>
    <property type="match status" value="1"/>
</dbReference>
<dbReference type="InterPro" id="IPR009006">
    <property type="entry name" value="Ala_racemase/Decarboxylase_C"/>
</dbReference>
<dbReference type="InterPro" id="IPR000183">
    <property type="entry name" value="Orn/DAP/Arg_de-COase"/>
</dbReference>
<dbReference type="EMBL" id="BAABAB010000016">
    <property type="protein sequence ID" value="GAA3620490.1"/>
    <property type="molecule type" value="Genomic_DNA"/>
</dbReference>
<comment type="similarity">
    <text evidence="6">Belongs to the Orn/Lys/Arg decarboxylase class-II family. LysA subfamily.</text>
</comment>
<comment type="subunit">
    <text evidence="6">Homodimer.</text>
</comment>
<evidence type="ECO:0000256" key="5">
    <source>
        <dbReference type="ARBA" id="ARBA00023239"/>
    </source>
</evidence>
<dbReference type="InterPro" id="IPR022653">
    <property type="entry name" value="De-COase2_pyr-phos_BS"/>
</dbReference>
<dbReference type="SUPFAM" id="SSF51419">
    <property type="entry name" value="PLP-binding barrel"/>
    <property type="match status" value="1"/>
</dbReference>
<dbReference type="PANTHER" id="PTHR43727">
    <property type="entry name" value="DIAMINOPIMELATE DECARBOXYLASE"/>
    <property type="match status" value="1"/>
</dbReference>
<feature type="binding site" evidence="6">
    <location>
        <position position="405"/>
    </location>
    <ligand>
        <name>substrate</name>
    </ligand>
</feature>
<feature type="modified residue" description="N6-(pyridoxal phosphate)lysine" evidence="6">
    <location>
        <position position="137"/>
    </location>
</feature>
<name>A0ABP6ZWA9_9ACTN</name>
<evidence type="ECO:0000256" key="2">
    <source>
        <dbReference type="ARBA" id="ARBA00022793"/>
    </source>
</evidence>
<protein>
    <recommendedName>
        <fullName evidence="6 7">Diaminopimelate decarboxylase</fullName>
        <shortName evidence="6">DAP decarboxylase</shortName>
        <shortName evidence="6">DAPDC</shortName>
        <ecNumber evidence="6 7">4.1.1.20</ecNumber>
    </recommendedName>
</protein>
<sequence>MLYPLSYGGRIWAEEDCTRFDGRCRNLFAPVAPGGDLAQWAGVTHIHVAGEIHVDPAARAPHWLSVPDDVNALLPKLWSRNVDKSADGVLEVAGLDVDRIAAAVGTPAYVVDAADLKARAREFAEAFAGWQVYYAGKSFLCTAVARWVVAEGLGVDVCSGGELAVALRAGVDSALIGLHGNNKSEEELRTGLAAGVGRIIVDSFDEIGRLQRLARYLEVRPRVMVRVTTGVEAHTHEFIATAHEDQKFGFSIAGGQAAEALRACHESDVLDLIGIHSHIGSQIFDTEGFEVAARRTLRLAADFSARCGVALPELDLGGGFGIAYTSSDTPATPAALAGAMRAIVDGECAALGIAVPHLSIEPGRAISGPSTFALYRVGTVKKVLLDGGSSRLYVAVDGGMSDNIRTALYGAEYSATLASRRSDAPPVLSRVVGKHCEGGDILVRDEFLPADIAPGDLLAVPAAGAYSHSMASNYNHVPRPPVVGVEDAEITTLVRRETIDDLLALDVG</sequence>
<feature type="binding site" evidence="6">
    <location>
        <position position="409"/>
    </location>
    <ligand>
        <name>substrate</name>
    </ligand>
</feature>
<evidence type="ECO:0000256" key="1">
    <source>
        <dbReference type="ARBA" id="ARBA00001933"/>
    </source>
</evidence>
<dbReference type="CDD" id="cd06828">
    <property type="entry name" value="PLPDE_III_DapDC"/>
    <property type="match status" value="1"/>
</dbReference>
<dbReference type="Gene3D" id="2.40.37.10">
    <property type="entry name" value="Lyase, Ornithine Decarboxylase, Chain A, domain 1"/>
    <property type="match status" value="1"/>
</dbReference>
<dbReference type="PANTHER" id="PTHR43727:SF2">
    <property type="entry name" value="GROUP IV DECARBOXYLASE"/>
    <property type="match status" value="1"/>
</dbReference>
<dbReference type="PRINTS" id="PR01181">
    <property type="entry name" value="DAPDCRBXLASE"/>
</dbReference>
<keyword evidence="3 6" id="KW-0663">Pyridoxal phosphate</keyword>
<evidence type="ECO:0000256" key="7">
    <source>
        <dbReference type="NCBIfam" id="TIGR01048"/>
    </source>
</evidence>
<gene>
    <name evidence="11" type="primary">lysA_2</name>
    <name evidence="6" type="synonym">lysA</name>
    <name evidence="11" type="ORF">GCM10022236_23380</name>
</gene>
<dbReference type="Proteomes" id="UP001501490">
    <property type="component" value="Unassembled WGS sequence"/>
</dbReference>
<dbReference type="NCBIfam" id="TIGR01048">
    <property type="entry name" value="lysA"/>
    <property type="match status" value="1"/>
</dbReference>
<dbReference type="Pfam" id="PF02784">
    <property type="entry name" value="Orn_Arg_deC_N"/>
    <property type="match status" value="1"/>
</dbReference>
<proteinExistence type="inferred from homology"/>
<keyword evidence="4 6" id="KW-0457">Lysine biosynthesis</keyword>
<evidence type="ECO:0000313" key="11">
    <source>
        <dbReference type="EMBL" id="GAA3620490.1"/>
    </source>
</evidence>
<dbReference type="HAMAP" id="MF_02120">
    <property type="entry name" value="LysA"/>
    <property type="match status" value="1"/>
</dbReference>
<dbReference type="PRINTS" id="PR01179">
    <property type="entry name" value="ODADCRBXLASE"/>
</dbReference>